<proteinExistence type="inferred from homology"/>
<comment type="caution">
    <text evidence="2">The sequence shown here is derived from an EMBL/GenBank/DDBJ whole genome shotgun (WGS) entry which is preliminary data.</text>
</comment>
<dbReference type="PANTHER" id="PTHR31642">
    <property type="entry name" value="TRICHOTHECENE 3-O-ACETYLTRANSFERASE"/>
    <property type="match status" value="1"/>
</dbReference>
<accession>A0AA38CEN2</accession>
<dbReference type="Proteomes" id="UP000824469">
    <property type="component" value="Unassembled WGS sequence"/>
</dbReference>
<dbReference type="InterPro" id="IPR050317">
    <property type="entry name" value="Plant_Fungal_Acyltransferase"/>
</dbReference>
<dbReference type="Gene3D" id="3.30.559.10">
    <property type="entry name" value="Chloramphenicol acetyltransferase-like domain"/>
    <property type="match status" value="1"/>
</dbReference>
<dbReference type="AlphaFoldDB" id="A0AA38CEN2"/>
<name>A0AA38CEN2_TAXCH</name>
<keyword evidence="3" id="KW-1185">Reference proteome</keyword>
<dbReference type="GO" id="GO:0016747">
    <property type="term" value="F:acyltransferase activity, transferring groups other than amino-acyl groups"/>
    <property type="evidence" value="ECO:0007669"/>
    <property type="project" value="TreeGrafter"/>
</dbReference>
<organism evidence="2 3">
    <name type="scientific">Taxus chinensis</name>
    <name type="common">Chinese yew</name>
    <name type="synonym">Taxus wallichiana var. chinensis</name>
    <dbReference type="NCBI Taxonomy" id="29808"/>
    <lineage>
        <taxon>Eukaryota</taxon>
        <taxon>Viridiplantae</taxon>
        <taxon>Streptophyta</taxon>
        <taxon>Embryophyta</taxon>
        <taxon>Tracheophyta</taxon>
        <taxon>Spermatophyta</taxon>
        <taxon>Pinopsida</taxon>
        <taxon>Pinidae</taxon>
        <taxon>Conifers II</taxon>
        <taxon>Cupressales</taxon>
        <taxon>Taxaceae</taxon>
        <taxon>Taxus</taxon>
    </lineage>
</organism>
<comment type="similarity">
    <text evidence="1">Belongs to the plant acyltransferase family.</text>
</comment>
<sequence length="158" mass="17931">MRPPLPWEFAGNATVSTYAKATAKELQEQPFSKIVEKLEEGGDRLNDDYVRSRIDWLESHERVMYLENGFLVTSWSHMGFGDVEFEGGIKSVYAGPVVSGMMDTTRKSHTNDRRISRLFENHGAEVIIVDIADDAGIKLAQSLPPAMRKMSAQRWIWL</sequence>
<gene>
    <name evidence="2" type="ORF">KI387_039692</name>
</gene>
<feature type="non-terminal residue" evidence="2">
    <location>
        <position position="1"/>
    </location>
</feature>
<evidence type="ECO:0000256" key="1">
    <source>
        <dbReference type="ARBA" id="ARBA00009861"/>
    </source>
</evidence>
<dbReference type="InterPro" id="IPR023213">
    <property type="entry name" value="CAT-like_dom_sf"/>
</dbReference>
<dbReference type="OMA" id="VMGESDF"/>
<evidence type="ECO:0000313" key="2">
    <source>
        <dbReference type="EMBL" id="KAH9296104.1"/>
    </source>
</evidence>
<evidence type="ECO:0000313" key="3">
    <source>
        <dbReference type="Proteomes" id="UP000824469"/>
    </source>
</evidence>
<reference evidence="2 3" key="1">
    <citation type="journal article" date="2021" name="Nat. Plants">
        <title>The Taxus genome provides insights into paclitaxel biosynthesis.</title>
        <authorList>
            <person name="Xiong X."/>
            <person name="Gou J."/>
            <person name="Liao Q."/>
            <person name="Li Y."/>
            <person name="Zhou Q."/>
            <person name="Bi G."/>
            <person name="Li C."/>
            <person name="Du R."/>
            <person name="Wang X."/>
            <person name="Sun T."/>
            <person name="Guo L."/>
            <person name="Liang H."/>
            <person name="Lu P."/>
            <person name="Wu Y."/>
            <person name="Zhang Z."/>
            <person name="Ro D.K."/>
            <person name="Shang Y."/>
            <person name="Huang S."/>
            <person name="Yan J."/>
        </authorList>
    </citation>
    <scope>NUCLEOTIDE SEQUENCE [LARGE SCALE GENOMIC DNA]</scope>
    <source>
        <strain evidence="2">Ta-2019</strain>
    </source>
</reference>
<dbReference type="PANTHER" id="PTHR31642:SF189">
    <property type="entry name" value="ACYLTRANSFERASE GLAUCE"/>
    <property type="match status" value="1"/>
</dbReference>
<dbReference type="EMBL" id="JAHRHJ020000011">
    <property type="protein sequence ID" value="KAH9296104.1"/>
    <property type="molecule type" value="Genomic_DNA"/>
</dbReference>
<protein>
    <submittedName>
        <fullName evidence="2">Uncharacterized protein</fullName>
    </submittedName>
</protein>
<dbReference type="Pfam" id="PF02458">
    <property type="entry name" value="Transferase"/>
    <property type="match status" value="1"/>
</dbReference>